<keyword evidence="2" id="KW-1185">Reference proteome</keyword>
<evidence type="ECO:0000313" key="2">
    <source>
        <dbReference type="Proteomes" id="UP001054837"/>
    </source>
</evidence>
<organism evidence="1 2">
    <name type="scientific">Caerostris darwini</name>
    <dbReference type="NCBI Taxonomy" id="1538125"/>
    <lineage>
        <taxon>Eukaryota</taxon>
        <taxon>Metazoa</taxon>
        <taxon>Ecdysozoa</taxon>
        <taxon>Arthropoda</taxon>
        <taxon>Chelicerata</taxon>
        <taxon>Arachnida</taxon>
        <taxon>Araneae</taxon>
        <taxon>Araneomorphae</taxon>
        <taxon>Entelegynae</taxon>
        <taxon>Araneoidea</taxon>
        <taxon>Araneidae</taxon>
        <taxon>Caerostris</taxon>
    </lineage>
</organism>
<name>A0AAV4RN53_9ARAC</name>
<dbReference type="Proteomes" id="UP001054837">
    <property type="component" value="Unassembled WGS sequence"/>
</dbReference>
<protein>
    <submittedName>
        <fullName evidence="1">Uncharacterized protein</fullName>
    </submittedName>
</protein>
<comment type="caution">
    <text evidence="1">The sequence shown here is derived from an EMBL/GenBank/DDBJ whole genome shotgun (WGS) entry which is preliminary data.</text>
</comment>
<accession>A0AAV4RN53</accession>
<proteinExistence type="predicted"/>
<gene>
    <name evidence="1" type="ORF">CDAR_469611</name>
</gene>
<feature type="non-terminal residue" evidence="1">
    <location>
        <position position="1"/>
    </location>
</feature>
<reference evidence="1 2" key="1">
    <citation type="submission" date="2021-06" db="EMBL/GenBank/DDBJ databases">
        <title>Caerostris darwini draft genome.</title>
        <authorList>
            <person name="Kono N."/>
            <person name="Arakawa K."/>
        </authorList>
    </citation>
    <scope>NUCLEOTIDE SEQUENCE [LARGE SCALE GENOMIC DNA]</scope>
</reference>
<dbReference type="EMBL" id="BPLQ01006515">
    <property type="protein sequence ID" value="GIY23119.1"/>
    <property type="molecule type" value="Genomic_DNA"/>
</dbReference>
<evidence type="ECO:0000313" key="1">
    <source>
        <dbReference type="EMBL" id="GIY23119.1"/>
    </source>
</evidence>
<sequence>IQFSRTITPKVIKGN</sequence>